<dbReference type="SUPFAM" id="SSF89069">
    <property type="entry name" value="N-terminal, cytoplasmic domain of anti-sigmaE factor RseA"/>
    <property type="match status" value="1"/>
</dbReference>
<dbReference type="AlphaFoldDB" id="A0A809SD04"/>
<dbReference type="EMBL" id="AP021881">
    <property type="protein sequence ID" value="BBP00237.1"/>
    <property type="molecule type" value="Genomic_DNA"/>
</dbReference>
<dbReference type="GO" id="GO:0016989">
    <property type="term" value="F:sigma factor antagonist activity"/>
    <property type="evidence" value="ECO:0007669"/>
    <property type="project" value="InterPro"/>
</dbReference>
<dbReference type="CDD" id="cd16328">
    <property type="entry name" value="RseA_N"/>
    <property type="match status" value="1"/>
</dbReference>
<dbReference type="KEGG" id="sniv:SFSGTM_09450"/>
<dbReference type="RefSeq" id="WP_162084191.1">
    <property type="nucleotide sequence ID" value="NZ_AP021881.1"/>
</dbReference>
<dbReference type="InterPro" id="IPR052383">
    <property type="entry name" value="Anti-sigma-E_RseA-like"/>
</dbReference>
<dbReference type="InterPro" id="IPR036147">
    <property type="entry name" value="Anti-sigma_E_RseA_N_sf"/>
</dbReference>
<sequence length="179" mass="19450">MQNTAKLDSTGAAEQSDITSAAIDGELDSAQFDTFLRDYKRDNDLESQWQTYHLIGDALRQTPMHASSIAQRVSAQLANEPTLLAPQRKSLVHKYALPVAASVAAVMLVSWSALNLTSDPIHSSTLAANTPSAQQPVIQTAQIDPTQLNEFIAAHRDYSAGVNSPFVNASYEIPAERNR</sequence>
<protein>
    <submittedName>
        <fullName evidence="2">Sigma-E factor negative regulatory protein</fullName>
    </submittedName>
</protein>
<dbReference type="Proteomes" id="UP000463939">
    <property type="component" value="Chromosome"/>
</dbReference>
<dbReference type="Pfam" id="PF03872">
    <property type="entry name" value="RseA_N"/>
    <property type="match status" value="1"/>
</dbReference>
<reference evidence="3" key="1">
    <citation type="submission" date="2019-11" db="EMBL/GenBank/DDBJ databases">
        <title>Isolation and characterization of a novel species in the genus Sulfuriferula.</title>
        <authorList>
            <person name="Mochizuki J."/>
            <person name="Kojima H."/>
            <person name="Fukui M."/>
        </authorList>
    </citation>
    <scope>NUCLEOTIDE SEQUENCE [LARGE SCALE GENOMIC DNA]</scope>
    <source>
        <strain evidence="3">SGTM</strain>
    </source>
</reference>
<feature type="domain" description="Anti sigma-E protein RseA N-terminal" evidence="1">
    <location>
        <begin position="17"/>
        <end position="88"/>
    </location>
</feature>
<evidence type="ECO:0000259" key="1">
    <source>
        <dbReference type="Pfam" id="PF03872"/>
    </source>
</evidence>
<proteinExistence type="predicted"/>
<dbReference type="InterPro" id="IPR005572">
    <property type="entry name" value="Anti-sigma_E_RseA_N"/>
</dbReference>
<evidence type="ECO:0000313" key="2">
    <source>
        <dbReference type="EMBL" id="BBP00237.1"/>
    </source>
</evidence>
<dbReference type="PANTHER" id="PTHR38104">
    <property type="match status" value="1"/>
</dbReference>
<accession>A0A809SD04</accession>
<name>A0A809SD04_9PROT</name>
<organism evidence="2 3">
    <name type="scientific">Sulfuriferula nivalis</name>
    <dbReference type="NCBI Taxonomy" id="2675298"/>
    <lineage>
        <taxon>Bacteria</taxon>
        <taxon>Pseudomonadati</taxon>
        <taxon>Pseudomonadota</taxon>
        <taxon>Betaproteobacteria</taxon>
        <taxon>Nitrosomonadales</taxon>
        <taxon>Sulfuricellaceae</taxon>
        <taxon>Sulfuriferula</taxon>
    </lineage>
</organism>
<gene>
    <name evidence="2" type="ORF">SFSGTM_09450</name>
</gene>
<dbReference type="PANTHER" id="PTHR38104:SF1">
    <property type="entry name" value="ANTI-SIGMA-E FACTOR RSEA"/>
    <property type="match status" value="1"/>
</dbReference>
<dbReference type="Gene3D" id="1.10.10.880">
    <property type="entry name" value="Anti sigma-E protein RseA, N-terminal domain"/>
    <property type="match status" value="1"/>
</dbReference>
<evidence type="ECO:0000313" key="3">
    <source>
        <dbReference type="Proteomes" id="UP000463939"/>
    </source>
</evidence>
<keyword evidence="3" id="KW-1185">Reference proteome</keyword>